<dbReference type="SUPFAM" id="SSF52009">
    <property type="entry name" value="Phosphohistidine domain"/>
    <property type="match status" value="1"/>
</dbReference>
<evidence type="ECO:0000256" key="3">
    <source>
        <dbReference type="ARBA" id="ARBA00004742"/>
    </source>
</evidence>
<keyword evidence="12 15" id="KW-0460">Magnesium</keyword>
<proteinExistence type="inferred from homology"/>
<gene>
    <name evidence="19" type="ORF">A3C24_01585</name>
</gene>
<evidence type="ECO:0000259" key="17">
    <source>
        <dbReference type="Pfam" id="PF01326"/>
    </source>
</evidence>
<dbReference type="Proteomes" id="UP000177159">
    <property type="component" value="Unassembled WGS sequence"/>
</dbReference>
<dbReference type="Pfam" id="PF02896">
    <property type="entry name" value="PEP-utilizers_C"/>
    <property type="match status" value="1"/>
</dbReference>
<keyword evidence="10 15" id="KW-0418">Kinase</keyword>
<keyword evidence="7 15" id="KW-0808">Transferase</keyword>
<comment type="pathway">
    <text evidence="3 15">Carbohydrate biosynthesis; gluconeogenesis.</text>
</comment>
<dbReference type="InterPro" id="IPR015813">
    <property type="entry name" value="Pyrv/PenolPyrv_kinase-like_dom"/>
</dbReference>
<dbReference type="InterPro" id="IPR036637">
    <property type="entry name" value="Phosphohistidine_dom_sf"/>
</dbReference>
<keyword evidence="9 15" id="KW-0547">Nucleotide-binding</keyword>
<dbReference type="Gene3D" id="3.20.20.60">
    <property type="entry name" value="Phosphoenolpyruvate-binding domains"/>
    <property type="match status" value="1"/>
</dbReference>
<reference evidence="19 20" key="1">
    <citation type="journal article" date="2016" name="Nat. Commun.">
        <title>Thousands of microbial genomes shed light on interconnected biogeochemical processes in an aquifer system.</title>
        <authorList>
            <person name="Anantharaman K."/>
            <person name="Brown C.T."/>
            <person name="Hug L.A."/>
            <person name="Sharon I."/>
            <person name="Castelle C.J."/>
            <person name="Probst A.J."/>
            <person name="Thomas B.C."/>
            <person name="Singh A."/>
            <person name="Wilkins M.J."/>
            <person name="Karaoz U."/>
            <person name="Brodie E.L."/>
            <person name="Williams K.H."/>
            <person name="Hubbard S.S."/>
            <person name="Banfield J.F."/>
        </authorList>
    </citation>
    <scope>NUCLEOTIDE SEQUENCE [LARGE SCALE GENOMIC DNA]</scope>
</reference>
<dbReference type="InterPro" id="IPR002192">
    <property type="entry name" value="PPDK_AMP/ATP-bd"/>
</dbReference>
<dbReference type="GO" id="GO:0006094">
    <property type="term" value="P:gluconeogenesis"/>
    <property type="evidence" value="ECO:0007669"/>
    <property type="project" value="UniProtKB-UniPathway"/>
</dbReference>
<dbReference type="SUPFAM" id="SSF51621">
    <property type="entry name" value="Phosphoenolpyruvate/pyruvate domain"/>
    <property type="match status" value="1"/>
</dbReference>
<evidence type="ECO:0000256" key="10">
    <source>
        <dbReference type="ARBA" id="ARBA00022777"/>
    </source>
</evidence>
<dbReference type="Gene3D" id="3.30.470.20">
    <property type="entry name" value="ATP-grasp fold, B domain"/>
    <property type="match status" value="1"/>
</dbReference>
<dbReference type="InterPro" id="IPR040442">
    <property type="entry name" value="Pyrv_kinase-like_dom_sf"/>
</dbReference>
<evidence type="ECO:0000256" key="7">
    <source>
        <dbReference type="ARBA" id="ARBA00022679"/>
    </source>
</evidence>
<dbReference type="AlphaFoldDB" id="A0A1F7GW94"/>
<dbReference type="SUPFAM" id="SSF56059">
    <property type="entry name" value="Glutathione synthetase ATP-binding domain-like"/>
    <property type="match status" value="1"/>
</dbReference>
<evidence type="ECO:0000313" key="20">
    <source>
        <dbReference type="Proteomes" id="UP000177159"/>
    </source>
</evidence>
<dbReference type="InterPro" id="IPR006319">
    <property type="entry name" value="PEP_synth"/>
</dbReference>
<evidence type="ECO:0000256" key="2">
    <source>
        <dbReference type="ARBA" id="ARBA00002988"/>
    </source>
</evidence>
<evidence type="ECO:0000256" key="12">
    <source>
        <dbReference type="ARBA" id="ARBA00022842"/>
    </source>
</evidence>
<dbReference type="NCBIfam" id="TIGR01418">
    <property type="entry name" value="PEP_synth"/>
    <property type="match status" value="1"/>
</dbReference>
<dbReference type="InterPro" id="IPR000121">
    <property type="entry name" value="PEP_util_C"/>
</dbReference>
<dbReference type="NCBIfam" id="NF005057">
    <property type="entry name" value="PRK06464.1"/>
    <property type="match status" value="1"/>
</dbReference>
<keyword evidence="8 15" id="KW-0479">Metal-binding</keyword>
<dbReference type="PANTHER" id="PTHR43030">
    <property type="entry name" value="PHOSPHOENOLPYRUVATE SYNTHASE"/>
    <property type="match status" value="1"/>
</dbReference>
<comment type="catalytic activity">
    <reaction evidence="14 15">
        <text>pyruvate + ATP + H2O = phosphoenolpyruvate + AMP + phosphate + 2 H(+)</text>
        <dbReference type="Rhea" id="RHEA:11364"/>
        <dbReference type="ChEBI" id="CHEBI:15361"/>
        <dbReference type="ChEBI" id="CHEBI:15377"/>
        <dbReference type="ChEBI" id="CHEBI:15378"/>
        <dbReference type="ChEBI" id="CHEBI:30616"/>
        <dbReference type="ChEBI" id="CHEBI:43474"/>
        <dbReference type="ChEBI" id="CHEBI:58702"/>
        <dbReference type="ChEBI" id="CHEBI:456215"/>
        <dbReference type="EC" id="2.7.9.2"/>
    </reaction>
</comment>
<dbReference type="Gene3D" id="3.30.1490.20">
    <property type="entry name" value="ATP-grasp fold, A domain"/>
    <property type="match status" value="1"/>
</dbReference>
<feature type="domain" description="PEP-utilising enzyme C-terminal" evidence="18">
    <location>
        <begin position="484"/>
        <end position="771"/>
    </location>
</feature>
<protein>
    <recommendedName>
        <fullName evidence="6 15">Phosphoenolpyruvate synthase</fullName>
        <shortName evidence="15">PEP synthase</shortName>
        <ecNumber evidence="5 15">2.7.9.2</ecNumber>
    </recommendedName>
    <alternativeName>
        <fullName evidence="13 15">Pyruvate, water dikinase</fullName>
    </alternativeName>
</protein>
<dbReference type="InterPro" id="IPR008279">
    <property type="entry name" value="PEP-util_enz_mobile_dom"/>
</dbReference>
<feature type="domain" description="Pyruvate phosphate dikinase AMP/ATP-binding" evidence="17">
    <location>
        <begin position="19"/>
        <end position="346"/>
    </location>
</feature>
<dbReference type="InterPro" id="IPR013815">
    <property type="entry name" value="ATP_grasp_subdomain_1"/>
</dbReference>
<keyword evidence="11 15" id="KW-0067">ATP-binding</keyword>
<dbReference type="Gene3D" id="3.50.30.10">
    <property type="entry name" value="Phosphohistidine domain"/>
    <property type="match status" value="1"/>
</dbReference>
<dbReference type="Pfam" id="PF00391">
    <property type="entry name" value="PEP-utilizers"/>
    <property type="match status" value="1"/>
</dbReference>
<evidence type="ECO:0000313" key="19">
    <source>
        <dbReference type="EMBL" id="OGK23075.1"/>
    </source>
</evidence>
<evidence type="ECO:0000256" key="13">
    <source>
        <dbReference type="ARBA" id="ARBA00033470"/>
    </source>
</evidence>
<evidence type="ECO:0000256" key="14">
    <source>
        <dbReference type="ARBA" id="ARBA00047700"/>
    </source>
</evidence>
<dbReference type="EC" id="2.7.9.2" evidence="5 15"/>
<evidence type="ECO:0000256" key="1">
    <source>
        <dbReference type="ARBA" id="ARBA00001946"/>
    </source>
</evidence>
<evidence type="ECO:0000256" key="6">
    <source>
        <dbReference type="ARBA" id="ARBA00021623"/>
    </source>
</evidence>
<comment type="cofactor">
    <cofactor evidence="1 15">
        <name>Mg(2+)</name>
        <dbReference type="ChEBI" id="CHEBI:18420"/>
    </cofactor>
</comment>
<dbReference type="PROSITE" id="PS00370">
    <property type="entry name" value="PEP_ENZYMES_PHOS_SITE"/>
    <property type="match status" value="1"/>
</dbReference>
<evidence type="ECO:0000256" key="8">
    <source>
        <dbReference type="ARBA" id="ARBA00022723"/>
    </source>
</evidence>
<dbReference type="GO" id="GO:0046872">
    <property type="term" value="F:metal ion binding"/>
    <property type="evidence" value="ECO:0007669"/>
    <property type="project" value="UniProtKB-KW"/>
</dbReference>
<comment type="function">
    <text evidence="2 15">Catalyzes the phosphorylation of pyruvate to phosphoenolpyruvate.</text>
</comment>
<accession>A0A1F7GW94</accession>
<evidence type="ECO:0000259" key="18">
    <source>
        <dbReference type="Pfam" id="PF02896"/>
    </source>
</evidence>
<evidence type="ECO:0000256" key="11">
    <source>
        <dbReference type="ARBA" id="ARBA00022840"/>
    </source>
</evidence>
<sequence>MAHKYVVWFDEVDKNDIGLVGGKGANLGEMLHGNFPIPYGFVVTSQAYFYALDYNDLRKEIQNYISYINFDNPSELHDGAEAIRRLIHSAEVPKDLMNTIFHYYHHVAEREAKLYKKSGREQVFKHMRSAFKSPLVAVRSSATAEDLPDASFAGQQETFLNVEGEHNLIEKVKECWASLFTERATYYRHNQKFDHMKVGLAAVVQRMVQSQRSGIAFSIDPVTNDKSTITIEAIYGLGEYIVGGRVTPDHYEVSKKDFTIVKKEIAHQKIKLVKQGTENKELRVDSETGKKQKLKDNEIIKLAKLVAGIENHYYFPQDIEWAFEEGQMFIVQSRPITTLSKKNETSGQSDNLKKGDHKLLLTGSPASPGIGTGKPVIITSPDHIDKITQGDILVAPMTDPDYVPAMKKASAIVTELGGRTSHAAIVSRELGTPAVVGAEKATKILAKYHEITVNGSTGEIFEGKLELKDTNIKKNKHSYAKKLKTITKIYINLAQVDQAAQAAKLDADGIGLLRAEFMMADIGIHPKLIIKQNKQSQFIQTVANDLTKVVKAFSPRPVIYRATDFKSNEYKHLKGGKDYEPEEENPMLGFRGASRYIAWKDVFDMELEALKLVRKNGYKNIHLMIPFVRTPLEFIQIKSIIKEHGLDQSPTFKLWIMVEIPSTVILLDEFINLGIDGISIGTNDLTMLILGVDRDNHEVAHIYSEQNEAVLWALKRIVKKALRNNVTVSVCGQAPSDYPDLVEKLVDWGVTSLSINIDALERTRLLVHQAEKKLWHRLKK</sequence>
<dbReference type="PIRSF" id="PIRSF000854">
    <property type="entry name" value="PEP_synthase"/>
    <property type="match status" value="1"/>
</dbReference>
<evidence type="ECO:0000256" key="15">
    <source>
        <dbReference type="PIRNR" id="PIRNR000854"/>
    </source>
</evidence>
<dbReference type="InterPro" id="IPR018274">
    <property type="entry name" value="PEP_util_AS"/>
</dbReference>
<dbReference type="PRINTS" id="PR01736">
    <property type="entry name" value="PHPHTRNFRASE"/>
</dbReference>
<dbReference type="GO" id="GO:0005524">
    <property type="term" value="F:ATP binding"/>
    <property type="evidence" value="ECO:0007669"/>
    <property type="project" value="UniProtKB-KW"/>
</dbReference>
<evidence type="ECO:0000256" key="4">
    <source>
        <dbReference type="ARBA" id="ARBA00007837"/>
    </source>
</evidence>
<evidence type="ECO:0000256" key="5">
    <source>
        <dbReference type="ARBA" id="ARBA00011996"/>
    </source>
</evidence>
<dbReference type="PANTHER" id="PTHR43030:SF1">
    <property type="entry name" value="PHOSPHOENOLPYRUVATE SYNTHASE"/>
    <property type="match status" value="1"/>
</dbReference>
<evidence type="ECO:0000256" key="9">
    <source>
        <dbReference type="ARBA" id="ARBA00022741"/>
    </source>
</evidence>
<dbReference type="EMBL" id="MFZM01000027">
    <property type="protein sequence ID" value="OGK23075.1"/>
    <property type="molecule type" value="Genomic_DNA"/>
</dbReference>
<comment type="similarity">
    <text evidence="4 15">Belongs to the PEP-utilizing enzyme family.</text>
</comment>
<organism evidence="19 20">
    <name type="scientific">Candidatus Roizmanbacteria bacterium RIFCSPHIGHO2_02_FULL_37_24</name>
    <dbReference type="NCBI Taxonomy" id="1802037"/>
    <lineage>
        <taxon>Bacteria</taxon>
        <taxon>Candidatus Roizmaniibacteriota</taxon>
    </lineage>
</organism>
<name>A0A1F7GW94_9BACT</name>
<dbReference type="Pfam" id="PF01326">
    <property type="entry name" value="PPDK_N"/>
    <property type="match status" value="1"/>
</dbReference>
<dbReference type="GO" id="GO:0008986">
    <property type="term" value="F:pyruvate, water dikinase activity"/>
    <property type="evidence" value="ECO:0007669"/>
    <property type="project" value="UniProtKB-EC"/>
</dbReference>
<dbReference type="UniPathway" id="UPA00138"/>
<comment type="caution">
    <text evidence="19">The sequence shown here is derived from an EMBL/GenBank/DDBJ whole genome shotgun (WGS) entry which is preliminary data.</text>
</comment>
<feature type="domain" description="PEP-utilising enzyme mobile" evidence="16">
    <location>
        <begin position="388"/>
        <end position="458"/>
    </location>
</feature>
<evidence type="ECO:0000259" key="16">
    <source>
        <dbReference type="Pfam" id="PF00391"/>
    </source>
</evidence>